<protein>
    <recommendedName>
        <fullName evidence="6">X-box-binding protein 1</fullName>
    </recommendedName>
</protein>
<dbReference type="CDD" id="cd14691">
    <property type="entry name" value="bZIP_XBP1"/>
    <property type="match status" value="1"/>
</dbReference>
<evidence type="ECO:0000256" key="6">
    <source>
        <dbReference type="ARBA" id="ARBA00040165"/>
    </source>
</evidence>
<keyword evidence="4" id="KW-0804">Transcription</keyword>
<dbReference type="InterPro" id="IPR046347">
    <property type="entry name" value="bZIP_sf"/>
</dbReference>
<dbReference type="PANTHER" id="PTHR46542">
    <property type="entry name" value="X-BOX BINDING PROTEIN 1"/>
    <property type="match status" value="1"/>
</dbReference>
<dbReference type="Gene3D" id="1.20.5.170">
    <property type="match status" value="1"/>
</dbReference>
<dbReference type="InterPro" id="IPR052470">
    <property type="entry name" value="ER_Stress-Reg_TF"/>
</dbReference>
<evidence type="ECO:0000313" key="11">
    <source>
        <dbReference type="Proteomes" id="UP000749559"/>
    </source>
</evidence>
<keyword evidence="2" id="KW-0805">Transcription regulation</keyword>
<dbReference type="InterPro" id="IPR004827">
    <property type="entry name" value="bZIP"/>
</dbReference>
<evidence type="ECO:0000256" key="2">
    <source>
        <dbReference type="ARBA" id="ARBA00023015"/>
    </source>
</evidence>
<evidence type="ECO:0000256" key="5">
    <source>
        <dbReference type="ARBA" id="ARBA00023242"/>
    </source>
</evidence>
<feature type="region of interest" description="Disordered" evidence="8">
    <location>
        <begin position="188"/>
        <end position="222"/>
    </location>
</feature>
<keyword evidence="1" id="KW-0832">Ubl conjugation</keyword>
<dbReference type="PROSITE" id="PS50217">
    <property type="entry name" value="BZIP"/>
    <property type="match status" value="1"/>
</dbReference>
<dbReference type="EMBL" id="CAIIXF020000012">
    <property type="protein sequence ID" value="CAH1802090.1"/>
    <property type="molecule type" value="Genomic_DNA"/>
</dbReference>
<dbReference type="GO" id="GO:0000981">
    <property type="term" value="F:DNA-binding transcription factor activity, RNA polymerase II-specific"/>
    <property type="evidence" value="ECO:0007669"/>
    <property type="project" value="TreeGrafter"/>
</dbReference>
<comment type="caution">
    <text evidence="10">The sequence shown here is derived from an EMBL/GenBank/DDBJ whole genome shotgun (WGS) entry which is preliminary data.</text>
</comment>
<sequence>MVAQHTILVTTMPGKKTQASLASLNLSPTQFSQAESLLHDMEPKKRRRLTHLTPDEKIMRRKLKNRVAAQTARDRKKVRMDTLEQQLSDMETLNKQLVNENNRLKTQTSHLKLENAQLRERLGMQVTGDVDVEIKKEPVLPESAVLSPPQQDRVQALYKMTMSFISVLAILSLTYGWTSSPKLKTPKRLTKSLRPLKPSPSKKTPTIWWGPQQKSWNPSMNL</sequence>
<keyword evidence="11" id="KW-1185">Reference proteome</keyword>
<dbReference type="Proteomes" id="UP000749559">
    <property type="component" value="Unassembled WGS sequence"/>
</dbReference>
<feature type="domain" description="BZIP" evidence="9">
    <location>
        <begin position="55"/>
        <end position="118"/>
    </location>
</feature>
<evidence type="ECO:0000256" key="1">
    <source>
        <dbReference type="ARBA" id="ARBA00022843"/>
    </source>
</evidence>
<dbReference type="OrthoDB" id="20960at2759"/>
<keyword evidence="5" id="KW-0539">Nucleus</keyword>
<evidence type="ECO:0000259" key="9">
    <source>
        <dbReference type="PROSITE" id="PS50217"/>
    </source>
</evidence>
<dbReference type="SMART" id="SM00338">
    <property type="entry name" value="BRLZ"/>
    <property type="match status" value="1"/>
</dbReference>
<evidence type="ECO:0000256" key="3">
    <source>
        <dbReference type="ARBA" id="ARBA00023125"/>
    </source>
</evidence>
<evidence type="ECO:0000256" key="7">
    <source>
        <dbReference type="SAM" id="Coils"/>
    </source>
</evidence>
<dbReference type="GO" id="GO:0000977">
    <property type="term" value="F:RNA polymerase II transcription regulatory region sequence-specific DNA binding"/>
    <property type="evidence" value="ECO:0007669"/>
    <property type="project" value="TreeGrafter"/>
</dbReference>
<feature type="compositionally biased region" description="Polar residues" evidence="8">
    <location>
        <begin position="212"/>
        <end position="222"/>
    </location>
</feature>
<dbReference type="Pfam" id="PF00170">
    <property type="entry name" value="bZIP_1"/>
    <property type="match status" value="1"/>
</dbReference>
<dbReference type="SUPFAM" id="SSF57959">
    <property type="entry name" value="Leucine zipper domain"/>
    <property type="match status" value="1"/>
</dbReference>
<dbReference type="AlphaFoldDB" id="A0A8S4Q837"/>
<dbReference type="GO" id="GO:0005634">
    <property type="term" value="C:nucleus"/>
    <property type="evidence" value="ECO:0007669"/>
    <property type="project" value="TreeGrafter"/>
</dbReference>
<feature type="coiled-coil region" evidence="7">
    <location>
        <begin position="73"/>
        <end position="121"/>
    </location>
</feature>
<keyword evidence="7" id="KW-0175">Coiled coil</keyword>
<dbReference type="PROSITE" id="PS00036">
    <property type="entry name" value="BZIP_BASIC"/>
    <property type="match status" value="1"/>
</dbReference>
<dbReference type="PANTHER" id="PTHR46542:SF1">
    <property type="entry name" value="X-BOX BINDING PROTEIN 1"/>
    <property type="match status" value="1"/>
</dbReference>
<evidence type="ECO:0000256" key="4">
    <source>
        <dbReference type="ARBA" id="ARBA00023163"/>
    </source>
</evidence>
<feature type="compositionally biased region" description="Low complexity" evidence="8">
    <location>
        <begin position="192"/>
        <end position="206"/>
    </location>
</feature>
<organism evidence="10 11">
    <name type="scientific">Owenia fusiformis</name>
    <name type="common">Polychaete worm</name>
    <dbReference type="NCBI Taxonomy" id="6347"/>
    <lineage>
        <taxon>Eukaryota</taxon>
        <taxon>Metazoa</taxon>
        <taxon>Spiralia</taxon>
        <taxon>Lophotrochozoa</taxon>
        <taxon>Annelida</taxon>
        <taxon>Polychaeta</taxon>
        <taxon>Sedentaria</taxon>
        <taxon>Canalipalpata</taxon>
        <taxon>Sabellida</taxon>
        <taxon>Oweniida</taxon>
        <taxon>Oweniidae</taxon>
        <taxon>Owenia</taxon>
    </lineage>
</organism>
<gene>
    <name evidence="10" type="ORF">OFUS_LOCUS25806</name>
</gene>
<accession>A0A8S4Q837</accession>
<proteinExistence type="predicted"/>
<evidence type="ECO:0000256" key="8">
    <source>
        <dbReference type="SAM" id="MobiDB-lite"/>
    </source>
</evidence>
<reference evidence="10" key="1">
    <citation type="submission" date="2022-03" db="EMBL/GenBank/DDBJ databases">
        <authorList>
            <person name="Martin C."/>
        </authorList>
    </citation>
    <scope>NUCLEOTIDE SEQUENCE</scope>
</reference>
<evidence type="ECO:0000313" key="10">
    <source>
        <dbReference type="EMBL" id="CAH1802090.1"/>
    </source>
</evidence>
<keyword evidence="3" id="KW-0238">DNA-binding</keyword>
<name>A0A8S4Q837_OWEFU</name>